<dbReference type="InterPro" id="IPR027417">
    <property type="entry name" value="P-loop_NTPase"/>
</dbReference>
<accession>A0ABU2JV40</accession>
<comment type="caution">
    <text evidence="1">The sequence shown here is derived from an EMBL/GenBank/DDBJ whole genome shotgun (WGS) entry which is preliminary data.</text>
</comment>
<organism evidence="1 2">
    <name type="scientific">Streptomyces chisholmiae</name>
    <dbReference type="NCBI Taxonomy" id="3075540"/>
    <lineage>
        <taxon>Bacteria</taxon>
        <taxon>Bacillati</taxon>
        <taxon>Actinomycetota</taxon>
        <taxon>Actinomycetes</taxon>
        <taxon>Kitasatosporales</taxon>
        <taxon>Streptomycetaceae</taxon>
        <taxon>Streptomyces</taxon>
    </lineage>
</organism>
<dbReference type="EMBL" id="JAVREO010000013">
    <property type="protein sequence ID" value="MDT0268857.1"/>
    <property type="molecule type" value="Genomic_DNA"/>
</dbReference>
<keyword evidence="2" id="KW-1185">Reference proteome</keyword>
<proteinExistence type="predicted"/>
<protein>
    <submittedName>
        <fullName evidence="1">AAA family ATPase</fullName>
    </submittedName>
</protein>
<name>A0ABU2JV40_9ACTN</name>
<dbReference type="SUPFAM" id="SSF52540">
    <property type="entry name" value="P-loop containing nucleoside triphosphate hydrolases"/>
    <property type="match status" value="1"/>
</dbReference>
<dbReference type="Gene3D" id="3.40.50.300">
    <property type="entry name" value="P-loop containing nucleotide triphosphate hydrolases"/>
    <property type="match status" value="1"/>
</dbReference>
<sequence>MIFDGGPAGRPLPGACPGGGRPAALAARLAGLAPSVGGVRLVGIDGHAGSGKSTLARALAAELPGTPVLHLDDLASHEAFFDWTDVFLTRVVAPLARGEVAHYPVYDWTRRAFTASATLPPAPVVLVEGVGAGRRAVRPRLALLIWLDVAPEVAWRRGRRRDGPAQAGFWDAWERAELHHFADDPSRPFADILMTSGGDSHHACE</sequence>
<evidence type="ECO:0000313" key="1">
    <source>
        <dbReference type="EMBL" id="MDT0268857.1"/>
    </source>
</evidence>
<dbReference type="Pfam" id="PF13238">
    <property type="entry name" value="AAA_18"/>
    <property type="match status" value="1"/>
</dbReference>
<dbReference type="RefSeq" id="WP_311668944.1">
    <property type="nucleotide sequence ID" value="NZ_JAVREO010000013.1"/>
</dbReference>
<gene>
    <name evidence="1" type="ORF">RM844_21445</name>
</gene>
<reference evidence="2" key="1">
    <citation type="submission" date="2023-07" db="EMBL/GenBank/DDBJ databases">
        <title>30 novel species of actinomycetes from the DSMZ collection.</title>
        <authorList>
            <person name="Nouioui I."/>
        </authorList>
    </citation>
    <scope>NUCLEOTIDE SEQUENCE [LARGE SCALE GENOMIC DNA]</scope>
    <source>
        <strain evidence="2">DSM 44915</strain>
    </source>
</reference>
<dbReference type="Proteomes" id="UP001183410">
    <property type="component" value="Unassembled WGS sequence"/>
</dbReference>
<evidence type="ECO:0000313" key="2">
    <source>
        <dbReference type="Proteomes" id="UP001183410"/>
    </source>
</evidence>